<comment type="caution">
    <text evidence="2">The sequence shown here is derived from an EMBL/GenBank/DDBJ whole genome shotgun (WGS) entry which is preliminary data.</text>
</comment>
<keyword evidence="1" id="KW-0812">Transmembrane</keyword>
<sequence length="179" mass="19432">MVDPVTARLWGFRSLYLLLAAIIVFVRLLPLDMTVPVLPGPDLLLALTFCWTIRRPAYVPVLLVAAVYLATDLMFQRPPGLGAALVIAGTEFLRSRRSQNRDVPFAFEWGLVTVVLVGMVAANHAVLALFAVDRPSFGSAVFRGLVTAAIYPAVAFLSAHVLNVRKPSPGKTDALGHRL</sequence>
<dbReference type="RefSeq" id="WP_311689545.1">
    <property type="nucleotide sequence ID" value="NZ_JAVRHL010000001.1"/>
</dbReference>
<dbReference type="EMBL" id="JAVRHL010000001">
    <property type="protein sequence ID" value="MDT0681777.1"/>
    <property type="molecule type" value="Genomic_DNA"/>
</dbReference>
<gene>
    <name evidence="2" type="ORF">RM543_03695</name>
</gene>
<feature type="transmembrane region" description="Helical" evidence="1">
    <location>
        <begin position="12"/>
        <end position="31"/>
    </location>
</feature>
<reference evidence="2 3" key="1">
    <citation type="submission" date="2023-09" db="EMBL/GenBank/DDBJ databases">
        <authorList>
            <person name="Rey-Velasco X."/>
        </authorList>
    </citation>
    <scope>NUCLEOTIDE SEQUENCE [LARGE SCALE GENOMIC DNA]</scope>
    <source>
        <strain evidence="2 3">F158</strain>
    </source>
</reference>
<feature type="transmembrane region" description="Helical" evidence="1">
    <location>
        <begin position="105"/>
        <end position="130"/>
    </location>
</feature>
<evidence type="ECO:0000313" key="3">
    <source>
        <dbReference type="Proteomes" id="UP001265259"/>
    </source>
</evidence>
<dbReference type="Proteomes" id="UP001265259">
    <property type="component" value="Unassembled WGS sequence"/>
</dbReference>
<organism evidence="2 3">
    <name type="scientific">Tropicimonas omnivorans</name>
    <dbReference type="NCBI Taxonomy" id="3075590"/>
    <lineage>
        <taxon>Bacteria</taxon>
        <taxon>Pseudomonadati</taxon>
        <taxon>Pseudomonadota</taxon>
        <taxon>Alphaproteobacteria</taxon>
        <taxon>Rhodobacterales</taxon>
        <taxon>Roseobacteraceae</taxon>
        <taxon>Tropicimonas</taxon>
    </lineage>
</organism>
<evidence type="ECO:0000256" key="1">
    <source>
        <dbReference type="SAM" id="Phobius"/>
    </source>
</evidence>
<accession>A0ABU3DF76</accession>
<proteinExistence type="predicted"/>
<feature type="transmembrane region" description="Helical" evidence="1">
    <location>
        <begin position="43"/>
        <end position="69"/>
    </location>
</feature>
<evidence type="ECO:0000313" key="2">
    <source>
        <dbReference type="EMBL" id="MDT0681777.1"/>
    </source>
</evidence>
<keyword evidence="3" id="KW-1185">Reference proteome</keyword>
<keyword evidence="1" id="KW-1133">Transmembrane helix</keyword>
<keyword evidence="1" id="KW-0472">Membrane</keyword>
<name>A0ABU3DF76_9RHOB</name>
<protein>
    <submittedName>
        <fullName evidence="2">Rod shape-determining protein MreD</fullName>
    </submittedName>
</protein>
<feature type="transmembrane region" description="Helical" evidence="1">
    <location>
        <begin position="142"/>
        <end position="162"/>
    </location>
</feature>